<dbReference type="RefSeq" id="WP_156591603.1">
    <property type="nucleotide sequence ID" value="NZ_WPHU01000006.1"/>
</dbReference>
<name>A0A7K1RH76_AGRVI</name>
<dbReference type="Pfam" id="PF14103">
    <property type="entry name" value="DUF4276"/>
    <property type="match status" value="1"/>
</dbReference>
<protein>
    <submittedName>
        <fullName evidence="1">DUF4276 family protein</fullName>
    </submittedName>
</protein>
<evidence type="ECO:0000313" key="2">
    <source>
        <dbReference type="Proteomes" id="UP000440716"/>
    </source>
</evidence>
<dbReference type="AlphaFoldDB" id="A0A7K1RH76"/>
<accession>A0A7K1RH76</accession>
<organism evidence="1 2">
    <name type="scientific">Agrobacterium vitis</name>
    <name type="common">Rhizobium vitis</name>
    <dbReference type="NCBI Taxonomy" id="373"/>
    <lineage>
        <taxon>Bacteria</taxon>
        <taxon>Pseudomonadati</taxon>
        <taxon>Pseudomonadota</taxon>
        <taxon>Alphaproteobacteria</taxon>
        <taxon>Hyphomicrobiales</taxon>
        <taxon>Rhizobiaceae</taxon>
        <taxon>Rhizobium/Agrobacterium group</taxon>
        <taxon>Agrobacterium</taxon>
    </lineage>
</organism>
<dbReference type="InterPro" id="IPR025455">
    <property type="entry name" value="DUF4276"/>
</dbReference>
<reference evidence="1 2" key="1">
    <citation type="submission" date="2019-12" db="EMBL/GenBank/DDBJ databases">
        <title>Whole-genome sequencing of Allorhizobium vitis.</title>
        <authorList>
            <person name="Gan H.M."/>
            <person name="Szegedi E."/>
            <person name="Burr T."/>
            <person name="Savka M.A."/>
        </authorList>
    </citation>
    <scope>NUCLEOTIDE SEQUENCE [LARGE SCALE GENOMIC DNA]</scope>
    <source>
        <strain evidence="1 2">CG415</strain>
    </source>
</reference>
<proteinExistence type="predicted"/>
<dbReference type="EMBL" id="WPHU01000006">
    <property type="protein sequence ID" value="MVA57374.1"/>
    <property type="molecule type" value="Genomic_DNA"/>
</dbReference>
<dbReference type="Proteomes" id="UP000440716">
    <property type="component" value="Unassembled WGS sequence"/>
</dbReference>
<gene>
    <name evidence="1" type="ORF">GOZ88_14825</name>
</gene>
<comment type="caution">
    <text evidence="1">The sequence shown here is derived from an EMBL/GenBank/DDBJ whole genome shotgun (WGS) entry which is preliminary data.</text>
</comment>
<evidence type="ECO:0000313" key="1">
    <source>
        <dbReference type="EMBL" id="MVA57374.1"/>
    </source>
</evidence>
<sequence length="216" mass="23944">MTRIKLLVEGQTEEAFVSQLLAPYYAHSGVYLTPIVVKTSPGYKGGISRYSKVKPQIEKLCKQDANAWITTMFDLYALPDDFPGKADPAYTSIQNGADKAAYLEEKLSADIGCTNFLANLMVHEFEALLFTDIAAFEMWTNDDSVLNPLRSVSMSTAPEDINDSPQTAPSKRILAAMPGYQKTFHGPIIAGDIGLDRMRQKCPHFSTWLEKLEGLN</sequence>